<evidence type="ECO:0000313" key="2">
    <source>
        <dbReference type="EMBL" id="OOR98122.1"/>
    </source>
</evidence>
<comment type="caution">
    <text evidence="2">The sequence shown here is derived from an EMBL/GenBank/DDBJ whole genome shotgun (WGS) entry which is preliminary data.</text>
</comment>
<dbReference type="Proteomes" id="UP000190867">
    <property type="component" value="Unassembled WGS sequence"/>
</dbReference>
<dbReference type="PANTHER" id="PTHR35867:SF1">
    <property type="entry name" value="PROTEIN RSEC"/>
    <property type="match status" value="1"/>
</dbReference>
<sequence>MMIETATVIAYHNGIATVQCQAKQGCGGCSAQASCGTKALSALAGEKTAPQFELTVNQPLAIGDQIELGLPEQTLLNGVFWLYGVPLLALLGSAVGVSLLTENELMIALGIFFCTGGSFVAVRQFIQRQQTALQPQFLRRVSGRI</sequence>
<dbReference type="PIRSF" id="PIRSF004923">
    <property type="entry name" value="RseC"/>
    <property type="match status" value="1"/>
</dbReference>
<dbReference type="EMBL" id="MUYA01000018">
    <property type="protein sequence ID" value="OOR98122.1"/>
    <property type="molecule type" value="Genomic_DNA"/>
</dbReference>
<dbReference type="STRING" id="734.B0187_09245"/>
<dbReference type="InterPro" id="IPR007359">
    <property type="entry name" value="SigmaE_reg_RseC_MucC"/>
</dbReference>
<reference evidence="2 3" key="1">
    <citation type="submission" date="2017-02" db="EMBL/GenBank/DDBJ databases">
        <title>Draft genome sequence of Haemophilus paracuniculus CCUG 43573 type strain.</title>
        <authorList>
            <person name="Engstrom-Jakobsson H."/>
            <person name="Salva-Serra F."/>
            <person name="Thorell K."/>
            <person name="Gonzales-Siles L."/>
            <person name="Karlsson R."/>
            <person name="Boulund F."/>
            <person name="Engstrand L."/>
            <person name="Kristiansson E."/>
            <person name="Moore E."/>
        </authorList>
    </citation>
    <scope>NUCLEOTIDE SEQUENCE [LARGE SCALE GENOMIC DNA]</scope>
    <source>
        <strain evidence="2 3">CCUG 43573</strain>
    </source>
</reference>
<keyword evidence="1" id="KW-1133">Transmembrane helix</keyword>
<dbReference type="Pfam" id="PF04246">
    <property type="entry name" value="RseC_MucC"/>
    <property type="match status" value="1"/>
</dbReference>
<name>A0A1T0AQH8_9PAST</name>
<accession>A0A1T0AQH8</accession>
<evidence type="ECO:0000313" key="3">
    <source>
        <dbReference type="Proteomes" id="UP000190867"/>
    </source>
</evidence>
<dbReference type="InterPro" id="IPR026268">
    <property type="entry name" value="RseC"/>
</dbReference>
<keyword evidence="3" id="KW-1185">Reference proteome</keyword>
<evidence type="ECO:0000256" key="1">
    <source>
        <dbReference type="SAM" id="Phobius"/>
    </source>
</evidence>
<feature type="transmembrane region" description="Helical" evidence="1">
    <location>
        <begin position="80"/>
        <end position="100"/>
    </location>
</feature>
<dbReference type="OrthoDB" id="9795854at2"/>
<keyword evidence="1" id="KW-0812">Transmembrane</keyword>
<gene>
    <name evidence="2" type="ORF">B0187_09245</name>
</gene>
<dbReference type="AlphaFoldDB" id="A0A1T0AQH8"/>
<dbReference type="PANTHER" id="PTHR35867">
    <property type="entry name" value="PROTEIN RSEC"/>
    <property type="match status" value="1"/>
</dbReference>
<protein>
    <submittedName>
        <fullName evidence="2">Transcriptional regulator</fullName>
    </submittedName>
</protein>
<organism evidence="2 3">
    <name type="scientific">Haemophilus paracuniculus</name>
    <dbReference type="NCBI Taxonomy" id="734"/>
    <lineage>
        <taxon>Bacteria</taxon>
        <taxon>Pseudomonadati</taxon>
        <taxon>Pseudomonadota</taxon>
        <taxon>Gammaproteobacteria</taxon>
        <taxon>Pasteurellales</taxon>
        <taxon>Pasteurellaceae</taxon>
        <taxon>Haemophilus</taxon>
    </lineage>
</organism>
<feature type="transmembrane region" description="Helical" evidence="1">
    <location>
        <begin position="106"/>
        <end position="126"/>
    </location>
</feature>
<proteinExistence type="predicted"/>
<dbReference type="RefSeq" id="WP_078237569.1">
    <property type="nucleotide sequence ID" value="NZ_MUYA01000018.1"/>
</dbReference>
<keyword evidence="1" id="KW-0472">Membrane</keyword>